<protein>
    <submittedName>
        <fullName evidence="1">VC2046/SO_2500 family protein</fullName>
    </submittedName>
</protein>
<dbReference type="EMBL" id="JAPMLE010000001">
    <property type="protein sequence ID" value="MDR8524000.1"/>
    <property type="molecule type" value="Genomic_DNA"/>
</dbReference>
<dbReference type="Pfam" id="PF11993">
    <property type="entry name" value="VC2046"/>
    <property type="match status" value="1"/>
</dbReference>
<evidence type="ECO:0000313" key="3">
    <source>
        <dbReference type="Proteomes" id="UP001259340"/>
    </source>
</evidence>
<organism evidence="1 3">
    <name type="scientific">Shewanella fidelis</name>
    <dbReference type="NCBI Taxonomy" id="173509"/>
    <lineage>
        <taxon>Bacteria</taxon>
        <taxon>Pseudomonadati</taxon>
        <taxon>Pseudomonadota</taxon>
        <taxon>Gammaproteobacteria</taxon>
        <taxon>Alteromonadales</taxon>
        <taxon>Shewanellaceae</taxon>
        <taxon>Shewanella</taxon>
    </lineage>
</organism>
<accession>A0AAW8NNR1</accession>
<reference evidence="2 4" key="1">
    <citation type="journal article" date="2022" name="bioRxiv">
        <title>Prophages regulate Shewanella fidelis 3313 motility and biofilm formation: implications for gut colonization dynamics in Ciona robusta.</title>
        <authorList>
            <person name="Natarajan O."/>
            <person name="Gibboney S.L."/>
            <person name="Young M.N."/>
            <person name="Lim S.J."/>
            <person name="Pluta N."/>
            <person name="Atkinson C.G."/>
            <person name="Leigh B.A."/>
            <person name="Liberti A."/>
            <person name="Kees E.D."/>
            <person name="Breitbart M."/>
            <person name="Gralnick J.A."/>
            <person name="Dishaw L.J."/>
        </authorList>
    </citation>
    <scope>NUCLEOTIDE SEQUENCE [LARGE SCALE GENOMIC DNA]</scope>
    <source>
        <strain evidence="2 4">JG4066</strain>
    </source>
</reference>
<evidence type="ECO:0000313" key="4">
    <source>
        <dbReference type="Proteomes" id="UP001271263"/>
    </source>
</evidence>
<name>A0AAW8NNR1_9GAMM</name>
<dbReference type="RefSeq" id="WP_310654779.1">
    <property type="nucleotide sequence ID" value="NZ_JAPMLA010000001.1"/>
</dbReference>
<proteinExistence type="predicted"/>
<reference evidence="1" key="2">
    <citation type="submission" date="2022-11" db="EMBL/GenBank/DDBJ databases">
        <title>Prophages regulate Shewanella fidelis motility and biofilm formation: implications for gut colonization dynamics in Ciona robusta.</title>
        <authorList>
            <person name="Natarajan O."/>
            <person name="Gibboney S.L."/>
            <person name="Young M.N."/>
            <person name="Lim S.J."/>
            <person name="Pluta N."/>
            <person name="Atkinson C.G.F."/>
            <person name="Leigh B.A."/>
            <person name="Liberti A."/>
            <person name="Kees E."/>
            <person name="Breitbart M."/>
            <person name="Gralnick J."/>
            <person name="Dishaw L.J."/>
        </authorList>
    </citation>
    <scope>NUCLEOTIDE SEQUENCE</scope>
    <source>
        <strain evidence="1">3313</strain>
    </source>
</reference>
<dbReference type="InterPro" id="IPR021879">
    <property type="entry name" value="VC2046_fam"/>
</dbReference>
<dbReference type="AlphaFoldDB" id="A0AAW8NNR1"/>
<dbReference type="Proteomes" id="UP001259340">
    <property type="component" value="Unassembled WGS sequence"/>
</dbReference>
<evidence type="ECO:0000313" key="2">
    <source>
        <dbReference type="EMBL" id="MDW4823565.1"/>
    </source>
</evidence>
<sequence>MSAIQTNSVLVNESQLGVRLNQAIGSNRRGEFGLLLSLLSIDARDMAQFNTEKYKSADLRAKFDLPEQQRLLNQLDTDELCIDNSQVYQQGGVTAFRLANAIHEEAMVIRRNEPLDMEEVLANCELNVRNKYKRVNASAELQLTHFVDQLQMQRKMSEFIAQA</sequence>
<gene>
    <name evidence="1" type="ORF">OS133_09975</name>
    <name evidence="2" type="ORF">OS134_05740</name>
</gene>
<comment type="caution">
    <text evidence="1">The sequence shown here is derived from an EMBL/GenBank/DDBJ whole genome shotgun (WGS) entry which is preliminary data.</text>
</comment>
<dbReference type="EMBL" id="JAPMLD010000002">
    <property type="protein sequence ID" value="MDW4823565.1"/>
    <property type="molecule type" value="Genomic_DNA"/>
</dbReference>
<evidence type="ECO:0000313" key="1">
    <source>
        <dbReference type="EMBL" id="MDR8524000.1"/>
    </source>
</evidence>
<dbReference type="Proteomes" id="UP001271263">
    <property type="component" value="Unassembled WGS sequence"/>
</dbReference>
<keyword evidence="4" id="KW-1185">Reference proteome</keyword>